<evidence type="ECO:0000313" key="13">
    <source>
        <dbReference type="EMBL" id="OQR98133.1"/>
    </source>
</evidence>
<feature type="chain" id="PRO_5012822613" evidence="11">
    <location>
        <begin position="25"/>
        <end position="100"/>
    </location>
</feature>
<feature type="signal peptide" evidence="11">
    <location>
        <begin position="1"/>
        <end position="24"/>
    </location>
</feature>
<feature type="domain" description="HhH-GPD" evidence="12">
    <location>
        <begin position="10"/>
        <end position="60"/>
    </location>
</feature>
<keyword evidence="10" id="KW-0326">Glycosidase</keyword>
<dbReference type="GO" id="GO:0003906">
    <property type="term" value="F:DNA-(apurinic or apyrimidinic site) endonuclease activity"/>
    <property type="evidence" value="ECO:0007669"/>
    <property type="project" value="TreeGrafter"/>
</dbReference>
<comment type="cofactor">
    <cofactor evidence="1">
        <name>[4Fe-4S] cluster</name>
        <dbReference type="ChEBI" id="CHEBI:49883"/>
    </cofactor>
</comment>
<dbReference type="InterPro" id="IPR011257">
    <property type="entry name" value="DNA_glycosylase"/>
</dbReference>
<dbReference type="GO" id="GO:0046872">
    <property type="term" value="F:metal ion binding"/>
    <property type="evidence" value="ECO:0007669"/>
    <property type="project" value="UniProtKB-KW"/>
</dbReference>
<keyword evidence="9" id="KW-0456">Lyase</keyword>
<evidence type="ECO:0000256" key="9">
    <source>
        <dbReference type="ARBA" id="ARBA00023239"/>
    </source>
</evidence>
<keyword evidence="7" id="KW-0411">Iron-sulfur</keyword>
<protein>
    <submittedName>
        <fullName evidence="13">Endonuclease III, HhH-GPD superfamily base excision DNA repair</fullName>
    </submittedName>
</protein>
<comment type="caution">
    <text evidence="13">The sequence shown here is derived from an EMBL/GenBank/DDBJ whole genome shotgun (WGS) entry which is preliminary data.</text>
</comment>
<dbReference type="AlphaFoldDB" id="A0A1V9ZJG3"/>
<dbReference type="Proteomes" id="UP000243579">
    <property type="component" value="Unassembled WGS sequence"/>
</dbReference>
<dbReference type="EMBL" id="JNBR01000089">
    <property type="protein sequence ID" value="OQR98133.1"/>
    <property type="molecule type" value="Genomic_DNA"/>
</dbReference>
<dbReference type="PANTHER" id="PTHR43286">
    <property type="entry name" value="ENDONUCLEASE III-LIKE PROTEIN 1"/>
    <property type="match status" value="1"/>
</dbReference>
<accession>A0A1V9ZJG3</accession>
<evidence type="ECO:0000256" key="7">
    <source>
        <dbReference type="ARBA" id="ARBA00023014"/>
    </source>
</evidence>
<gene>
    <name evidence="13" type="ORF">ACHHYP_20391</name>
</gene>
<dbReference type="SUPFAM" id="SSF48150">
    <property type="entry name" value="DNA-glycosylase"/>
    <property type="match status" value="1"/>
</dbReference>
<sequence length="100" mass="10923">MKLPGIGPKVARLIVLVAWGAADGIIVDTHVHRIARRLGWTTAEAKSPEDTRRELEEWIPRDKWGDISKLLIGFGQTHCPAVKPKCGTCPLRASCPSASL</sequence>
<evidence type="ECO:0000259" key="12">
    <source>
        <dbReference type="Pfam" id="PF00730"/>
    </source>
</evidence>
<dbReference type="GO" id="GO:0006289">
    <property type="term" value="P:nucleotide-excision repair"/>
    <property type="evidence" value="ECO:0007669"/>
    <property type="project" value="TreeGrafter"/>
</dbReference>
<keyword evidence="11" id="KW-0732">Signal</keyword>
<dbReference type="GO" id="GO:0051539">
    <property type="term" value="F:4 iron, 4 sulfur cluster binding"/>
    <property type="evidence" value="ECO:0007669"/>
    <property type="project" value="InterPro"/>
</dbReference>
<organism evidence="13 14">
    <name type="scientific">Achlya hypogyna</name>
    <name type="common">Oomycete</name>
    <name type="synonym">Protoachlya hypogyna</name>
    <dbReference type="NCBI Taxonomy" id="1202772"/>
    <lineage>
        <taxon>Eukaryota</taxon>
        <taxon>Sar</taxon>
        <taxon>Stramenopiles</taxon>
        <taxon>Oomycota</taxon>
        <taxon>Saprolegniomycetes</taxon>
        <taxon>Saprolegniales</taxon>
        <taxon>Achlyaceae</taxon>
        <taxon>Achlya</taxon>
    </lineage>
</organism>
<dbReference type="OrthoDB" id="2099276at2759"/>
<keyword evidence="5" id="KW-0378">Hydrolase</keyword>
<keyword evidence="14" id="KW-1185">Reference proteome</keyword>
<dbReference type="SMART" id="SM00525">
    <property type="entry name" value="FES"/>
    <property type="match status" value="1"/>
</dbReference>
<dbReference type="PROSITE" id="PS00764">
    <property type="entry name" value="ENDONUCLEASE_III_1"/>
    <property type="match status" value="1"/>
</dbReference>
<evidence type="ECO:0000256" key="3">
    <source>
        <dbReference type="ARBA" id="ARBA00022723"/>
    </source>
</evidence>
<dbReference type="STRING" id="1202772.A0A1V9ZJG3"/>
<evidence type="ECO:0000313" key="14">
    <source>
        <dbReference type="Proteomes" id="UP000243579"/>
    </source>
</evidence>
<keyword evidence="13" id="KW-0255">Endonuclease</keyword>
<keyword evidence="13" id="KW-0540">Nuclease</keyword>
<dbReference type="GO" id="GO:0005634">
    <property type="term" value="C:nucleus"/>
    <property type="evidence" value="ECO:0007669"/>
    <property type="project" value="TreeGrafter"/>
</dbReference>
<evidence type="ECO:0000256" key="11">
    <source>
        <dbReference type="SAM" id="SignalP"/>
    </source>
</evidence>
<dbReference type="Gene3D" id="1.10.1670.10">
    <property type="entry name" value="Helix-hairpin-Helix base-excision DNA repair enzymes (C-terminal)"/>
    <property type="match status" value="1"/>
</dbReference>
<dbReference type="InterPro" id="IPR003651">
    <property type="entry name" value="Endonuclease3_FeS-loop_motif"/>
</dbReference>
<evidence type="ECO:0000256" key="6">
    <source>
        <dbReference type="ARBA" id="ARBA00023004"/>
    </source>
</evidence>
<keyword evidence="3" id="KW-0479">Metal-binding</keyword>
<evidence type="ECO:0000256" key="1">
    <source>
        <dbReference type="ARBA" id="ARBA00001966"/>
    </source>
</evidence>
<dbReference type="GO" id="GO:0000703">
    <property type="term" value="F:oxidized pyrimidine nucleobase lesion DNA N-glycosylase activity"/>
    <property type="evidence" value="ECO:0007669"/>
    <property type="project" value="TreeGrafter"/>
</dbReference>
<reference evidence="13 14" key="1">
    <citation type="journal article" date="2014" name="Genome Biol. Evol.">
        <title>The secreted proteins of Achlya hypogyna and Thraustotheca clavata identify the ancestral oomycete secretome and reveal gene acquisitions by horizontal gene transfer.</title>
        <authorList>
            <person name="Misner I."/>
            <person name="Blouin N."/>
            <person name="Leonard G."/>
            <person name="Richards T.A."/>
            <person name="Lane C.E."/>
        </authorList>
    </citation>
    <scope>NUCLEOTIDE SEQUENCE [LARGE SCALE GENOMIC DNA]</scope>
    <source>
        <strain evidence="13 14">ATCC 48635</strain>
    </source>
</reference>
<dbReference type="InterPro" id="IPR003265">
    <property type="entry name" value="HhH-GPD_domain"/>
</dbReference>
<dbReference type="PANTHER" id="PTHR43286:SF1">
    <property type="entry name" value="ENDONUCLEASE III-LIKE PROTEIN 1"/>
    <property type="match status" value="1"/>
</dbReference>
<proteinExistence type="inferred from homology"/>
<keyword evidence="6" id="KW-0408">Iron</keyword>
<name>A0A1V9ZJG3_ACHHY</name>
<dbReference type="InterPro" id="IPR023170">
    <property type="entry name" value="HhH_base_excis_C"/>
</dbReference>
<evidence type="ECO:0000256" key="4">
    <source>
        <dbReference type="ARBA" id="ARBA00022763"/>
    </source>
</evidence>
<evidence type="ECO:0000256" key="2">
    <source>
        <dbReference type="ARBA" id="ARBA00008343"/>
    </source>
</evidence>
<evidence type="ECO:0000256" key="8">
    <source>
        <dbReference type="ARBA" id="ARBA00023204"/>
    </source>
</evidence>
<dbReference type="GO" id="GO:0016829">
    <property type="term" value="F:lyase activity"/>
    <property type="evidence" value="ECO:0007669"/>
    <property type="project" value="UniProtKB-KW"/>
</dbReference>
<dbReference type="GO" id="GO:0006285">
    <property type="term" value="P:base-excision repair, AP site formation"/>
    <property type="evidence" value="ECO:0007669"/>
    <property type="project" value="TreeGrafter"/>
</dbReference>
<evidence type="ECO:0000256" key="5">
    <source>
        <dbReference type="ARBA" id="ARBA00022801"/>
    </source>
</evidence>
<dbReference type="CDD" id="cd00056">
    <property type="entry name" value="ENDO3c"/>
    <property type="match status" value="1"/>
</dbReference>
<dbReference type="Pfam" id="PF00730">
    <property type="entry name" value="HhH-GPD"/>
    <property type="match status" value="1"/>
</dbReference>
<comment type="similarity">
    <text evidence="2">Belongs to the Nth/MutY family.</text>
</comment>
<evidence type="ECO:0000256" key="10">
    <source>
        <dbReference type="ARBA" id="ARBA00023295"/>
    </source>
</evidence>
<keyword evidence="4" id="KW-0227">DNA damage</keyword>
<dbReference type="InterPro" id="IPR004035">
    <property type="entry name" value="Endouclease-III_FeS-bd_BS"/>
</dbReference>
<keyword evidence="8" id="KW-0234">DNA repair</keyword>